<accession>A0A1M5QB41</accession>
<dbReference type="EMBL" id="FQXI01000002">
    <property type="protein sequence ID" value="SHH11384.1"/>
    <property type="molecule type" value="Genomic_DNA"/>
</dbReference>
<dbReference type="RefSeq" id="WP_073183591.1">
    <property type="nucleotide sequence ID" value="NZ_FQXI01000002.1"/>
</dbReference>
<dbReference type="Pfam" id="PF03806">
    <property type="entry name" value="ABG_transport"/>
    <property type="match status" value="1"/>
</dbReference>
<dbReference type="InterPro" id="IPR004697">
    <property type="entry name" value="AbgT"/>
</dbReference>
<gene>
    <name evidence="2" type="ORF">SAMN02745245_00587</name>
</gene>
<sequence length="507" mass="54755">MSEKKKKQSNDMGGFLGWIERVGNKIPHPFILFLALMVIIAVISLLAKGATTINPATGEEVVIKNILSGEGISYALTSMVTNFTSFAPLGLVLSMTLGIGLAEEVGLMSAFMRKTILGVNDKFVVPVIMLVGICGNLASDAAIIIVPTLAAMIFLYIGKNPLAGVALGYAATTAGFSANLVIAGTDALLQGITNTASEIVNGPEIQVTANWFIMIVSTFILTIVGTIVNNKIIEPRLGKYHGNTDVERKEITTEENKGLKAAAISLIIYLVVIVAVCIPKNSFMRNAETGSLTSGSTLMSGIIPLILFLFLIISIAYGKASGEIKDSLREVPKIMETSIAKMSSFIVLAFIIGQFIAWFNWTSMGEYLAIILANFLEEGGFTGAPLFVLYILIVAFINLFIGSGSAKWALLAPIFVPMMTLLGYHPAWTQFLYRVGDSTTNIISPLFPYFPIILSFMKEYDEDAGAGTLISTMIPYSVAMLITWIIFTLVWYFFIPLPIGIGGQIML</sequence>
<keyword evidence="1" id="KW-0472">Membrane</keyword>
<protein>
    <submittedName>
        <fullName evidence="2">Aminobenzoyl-glutamate transport protein</fullName>
    </submittedName>
</protein>
<feature type="transmembrane region" description="Helical" evidence="1">
    <location>
        <begin position="469"/>
        <end position="494"/>
    </location>
</feature>
<keyword evidence="1" id="KW-1133">Transmembrane helix</keyword>
<feature type="transmembrane region" description="Helical" evidence="1">
    <location>
        <begin position="123"/>
        <end position="156"/>
    </location>
</feature>
<feature type="transmembrane region" description="Helical" evidence="1">
    <location>
        <begin position="258"/>
        <end position="278"/>
    </location>
</feature>
<dbReference type="PANTHER" id="PTHR30282:SF0">
    <property type="entry name" value="P-AMINOBENZOYL-GLUTAMATE TRANSPORT PROTEIN"/>
    <property type="match status" value="1"/>
</dbReference>
<organism evidence="2 3">
    <name type="scientific">Anaerosphaera aminiphila DSM 21120</name>
    <dbReference type="NCBI Taxonomy" id="1120995"/>
    <lineage>
        <taxon>Bacteria</taxon>
        <taxon>Bacillati</taxon>
        <taxon>Bacillota</taxon>
        <taxon>Tissierellia</taxon>
        <taxon>Tissierellales</taxon>
        <taxon>Peptoniphilaceae</taxon>
        <taxon>Anaerosphaera</taxon>
    </lineage>
</organism>
<evidence type="ECO:0000313" key="2">
    <source>
        <dbReference type="EMBL" id="SHH11384.1"/>
    </source>
</evidence>
<feature type="transmembrane region" description="Helical" evidence="1">
    <location>
        <begin position="211"/>
        <end position="229"/>
    </location>
</feature>
<feature type="transmembrane region" description="Helical" evidence="1">
    <location>
        <begin position="83"/>
        <end position="102"/>
    </location>
</feature>
<feature type="transmembrane region" description="Helical" evidence="1">
    <location>
        <begin position="298"/>
        <end position="318"/>
    </location>
</feature>
<name>A0A1M5QB41_9FIRM</name>
<keyword evidence="3" id="KW-1185">Reference proteome</keyword>
<reference evidence="2 3" key="1">
    <citation type="submission" date="2016-11" db="EMBL/GenBank/DDBJ databases">
        <authorList>
            <person name="Jaros S."/>
            <person name="Januszkiewicz K."/>
            <person name="Wedrychowicz H."/>
        </authorList>
    </citation>
    <scope>NUCLEOTIDE SEQUENCE [LARGE SCALE GENOMIC DNA]</scope>
    <source>
        <strain evidence="2 3">DSM 21120</strain>
    </source>
</reference>
<evidence type="ECO:0000313" key="3">
    <source>
        <dbReference type="Proteomes" id="UP000184032"/>
    </source>
</evidence>
<keyword evidence="1" id="KW-0812">Transmembrane</keyword>
<feature type="transmembrane region" description="Helical" evidence="1">
    <location>
        <begin position="381"/>
        <end position="401"/>
    </location>
</feature>
<dbReference type="GO" id="GO:0015558">
    <property type="term" value="F:secondary active p-aminobenzoyl-glutamate transmembrane transporter activity"/>
    <property type="evidence" value="ECO:0007669"/>
    <property type="project" value="InterPro"/>
</dbReference>
<dbReference type="GO" id="GO:1902604">
    <property type="term" value="P:p-aminobenzoyl-glutamate transmembrane transport"/>
    <property type="evidence" value="ECO:0007669"/>
    <property type="project" value="InterPro"/>
</dbReference>
<feature type="transmembrane region" description="Helical" evidence="1">
    <location>
        <begin position="408"/>
        <end position="427"/>
    </location>
</feature>
<proteinExistence type="predicted"/>
<dbReference type="AlphaFoldDB" id="A0A1M5QB41"/>
<dbReference type="STRING" id="1120995.SAMN02745245_00587"/>
<feature type="transmembrane region" description="Helical" evidence="1">
    <location>
        <begin position="339"/>
        <end position="361"/>
    </location>
</feature>
<dbReference type="Proteomes" id="UP000184032">
    <property type="component" value="Unassembled WGS sequence"/>
</dbReference>
<dbReference type="PANTHER" id="PTHR30282">
    <property type="entry name" value="P-AMINOBENZOYL GLUTAMATE TRANSPORTER"/>
    <property type="match status" value="1"/>
</dbReference>
<feature type="transmembrane region" description="Helical" evidence="1">
    <location>
        <begin position="30"/>
        <end position="47"/>
    </location>
</feature>
<evidence type="ECO:0000256" key="1">
    <source>
        <dbReference type="SAM" id="Phobius"/>
    </source>
</evidence>